<evidence type="ECO:0000256" key="4">
    <source>
        <dbReference type="SAM" id="Phobius"/>
    </source>
</evidence>
<keyword evidence="2" id="KW-0328">Glycosyltransferase</keyword>
<keyword evidence="4" id="KW-0472">Membrane</keyword>
<dbReference type="STRING" id="307972.A0A2G8K228"/>
<evidence type="ECO:0000313" key="5">
    <source>
        <dbReference type="EMBL" id="PIK42033.1"/>
    </source>
</evidence>
<name>A0A2G8K228_STIJA</name>
<proteinExistence type="inferred from homology"/>
<comment type="similarity">
    <text evidence="1">Belongs to the UDP-glycosyltransferase family.</text>
</comment>
<dbReference type="Gene3D" id="3.40.50.2000">
    <property type="entry name" value="Glycogen Phosphorylase B"/>
    <property type="match status" value="2"/>
</dbReference>
<organism evidence="5 6">
    <name type="scientific">Stichopus japonicus</name>
    <name type="common">Sea cucumber</name>
    <dbReference type="NCBI Taxonomy" id="307972"/>
    <lineage>
        <taxon>Eukaryota</taxon>
        <taxon>Metazoa</taxon>
        <taxon>Echinodermata</taxon>
        <taxon>Eleutherozoa</taxon>
        <taxon>Echinozoa</taxon>
        <taxon>Holothuroidea</taxon>
        <taxon>Aspidochirotacea</taxon>
        <taxon>Aspidochirotida</taxon>
        <taxon>Stichopodidae</taxon>
        <taxon>Apostichopus</taxon>
    </lineage>
</organism>
<dbReference type="CDD" id="cd03784">
    <property type="entry name" value="GT1_Gtf-like"/>
    <property type="match status" value="1"/>
</dbReference>
<dbReference type="Pfam" id="PF00201">
    <property type="entry name" value="UDPGT"/>
    <property type="match status" value="1"/>
</dbReference>
<keyword evidence="3 5" id="KW-0808">Transferase</keyword>
<dbReference type="PANTHER" id="PTHR48043">
    <property type="entry name" value="EG:EG0003.4 PROTEIN-RELATED"/>
    <property type="match status" value="1"/>
</dbReference>
<feature type="transmembrane region" description="Helical" evidence="4">
    <location>
        <begin position="489"/>
        <end position="516"/>
    </location>
</feature>
<dbReference type="InterPro" id="IPR002213">
    <property type="entry name" value="UDP_glucos_trans"/>
</dbReference>
<dbReference type="FunFam" id="3.40.50.2000:FF:000050">
    <property type="entry name" value="UDP-glucuronosyltransferase"/>
    <property type="match status" value="1"/>
</dbReference>
<sequence>MYYFREILVITSFICPVQVAGLSFLFQSGLGDGSHFTTSATVAEALVRKGHDVTYLISNACEFRTRSPRWGPLFKYEIFKHSYPPEQALDTMKSYVQCSVDEGIMAGVLKHASGMITVGAIDCDDLFSDTELIQRLKDAKFDAFVADVVWPCGSLVGERLNVTQVLVIPSGYIAMLAAIYGSPVNPAYNIALVDNIPSLPMTFLQRVKNFIMHHVQLIAFVKVYDSAYQEVMKKHNISPEKTVNQISSEADLFLFNMDFSAENALPLTPNIVTVGGLTTKPAKALPAELEEFVAGSGEQGVAVFSLGTYVNRTNERVARNIFNGLAGLPCRVVWKFDNQDNIPVPPNVKIMDWLPLNDLLGHNKTKVFIYQGGNNGFYEALYHGVPMVVLPVLGDQGQVAARVVHQGIGKTLDLREMSSDELRDAVLEVLTNDRFQKNIDRLSAIYRDKPMHPLDKAAYWIEHVAKFGGKSYRPPSLDVGCLQSSLLDVYSFLAVIILFVLIILYKFFMFLIKCLCNRSKTHKRGKWNKMQSLFNCFWAS</sequence>
<keyword evidence="6" id="KW-1185">Reference proteome</keyword>
<dbReference type="InterPro" id="IPR050271">
    <property type="entry name" value="UDP-glycosyltransferase"/>
</dbReference>
<dbReference type="SUPFAM" id="SSF53756">
    <property type="entry name" value="UDP-Glycosyltransferase/glycogen phosphorylase"/>
    <property type="match status" value="1"/>
</dbReference>
<feature type="transmembrane region" description="Helical" evidence="4">
    <location>
        <begin position="7"/>
        <end position="26"/>
    </location>
</feature>
<keyword evidence="4" id="KW-0812">Transmembrane</keyword>
<gene>
    <name evidence="5" type="ORF">BSL78_21118</name>
</gene>
<comment type="caution">
    <text evidence="5">The sequence shown here is derived from an EMBL/GenBank/DDBJ whole genome shotgun (WGS) entry which is preliminary data.</text>
</comment>
<protein>
    <submittedName>
        <fullName evidence="5">Putative UDP-glucuronosyltransferase 2C1 isoform X2</fullName>
    </submittedName>
</protein>
<dbReference type="Proteomes" id="UP000230750">
    <property type="component" value="Unassembled WGS sequence"/>
</dbReference>
<evidence type="ECO:0000313" key="6">
    <source>
        <dbReference type="Proteomes" id="UP000230750"/>
    </source>
</evidence>
<dbReference type="EMBL" id="MRZV01000967">
    <property type="protein sequence ID" value="PIK42033.1"/>
    <property type="molecule type" value="Genomic_DNA"/>
</dbReference>
<reference evidence="5 6" key="1">
    <citation type="journal article" date="2017" name="PLoS Biol.">
        <title>The sea cucumber genome provides insights into morphological evolution and visceral regeneration.</title>
        <authorList>
            <person name="Zhang X."/>
            <person name="Sun L."/>
            <person name="Yuan J."/>
            <person name="Sun Y."/>
            <person name="Gao Y."/>
            <person name="Zhang L."/>
            <person name="Li S."/>
            <person name="Dai H."/>
            <person name="Hamel J.F."/>
            <person name="Liu C."/>
            <person name="Yu Y."/>
            <person name="Liu S."/>
            <person name="Lin W."/>
            <person name="Guo K."/>
            <person name="Jin S."/>
            <person name="Xu P."/>
            <person name="Storey K.B."/>
            <person name="Huan P."/>
            <person name="Zhang T."/>
            <person name="Zhou Y."/>
            <person name="Zhang J."/>
            <person name="Lin C."/>
            <person name="Li X."/>
            <person name="Xing L."/>
            <person name="Huo D."/>
            <person name="Sun M."/>
            <person name="Wang L."/>
            <person name="Mercier A."/>
            <person name="Li F."/>
            <person name="Yang H."/>
            <person name="Xiang J."/>
        </authorList>
    </citation>
    <scope>NUCLEOTIDE SEQUENCE [LARGE SCALE GENOMIC DNA]</scope>
    <source>
        <strain evidence="5">Shaxun</strain>
        <tissue evidence="5">Muscle</tissue>
    </source>
</reference>
<evidence type="ECO:0000256" key="1">
    <source>
        <dbReference type="ARBA" id="ARBA00009995"/>
    </source>
</evidence>
<keyword evidence="4" id="KW-1133">Transmembrane helix</keyword>
<accession>A0A2G8K228</accession>
<evidence type="ECO:0000256" key="2">
    <source>
        <dbReference type="ARBA" id="ARBA00022676"/>
    </source>
</evidence>
<dbReference type="GO" id="GO:0008194">
    <property type="term" value="F:UDP-glycosyltransferase activity"/>
    <property type="evidence" value="ECO:0007669"/>
    <property type="project" value="InterPro"/>
</dbReference>
<dbReference type="AlphaFoldDB" id="A0A2G8K228"/>
<evidence type="ECO:0000256" key="3">
    <source>
        <dbReference type="ARBA" id="ARBA00022679"/>
    </source>
</evidence>
<dbReference type="OrthoDB" id="5835829at2759"/>
<dbReference type="PANTHER" id="PTHR48043:SF145">
    <property type="entry name" value="FI06409P-RELATED"/>
    <property type="match status" value="1"/>
</dbReference>